<keyword evidence="1" id="KW-0812">Transmembrane</keyword>
<evidence type="ECO:0000313" key="3">
    <source>
        <dbReference type="EMBL" id="GGX54668.1"/>
    </source>
</evidence>
<feature type="signal peptide" evidence="2">
    <location>
        <begin position="1"/>
        <end position="22"/>
    </location>
</feature>
<feature type="transmembrane region" description="Helical" evidence="1">
    <location>
        <begin position="32"/>
        <end position="51"/>
    </location>
</feature>
<evidence type="ECO:0000313" key="4">
    <source>
        <dbReference type="Proteomes" id="UP000626148"/>
    </source>
</evidence>
<reference evidence="3" key="1">
    <citation type="journal article" date="2014" name="Int. J. Syst. Evol. Microbiol.">
        <title>Complete genome sequence of Corynebacterium casei LMG S-19264T (=DSM 44701T), isolated from a smear-ripened cheese.</title>
        <authorList>
            <consortium name="US DOE Joint Genome Institute (JGI-PGF)"/>
            <person name="Walter F."/>
            <person name="Albersmeier A."/>
            <person name="Kalinowski J."/>
            <person name="Ruckert C."/>
        </authorList>
    </citation>
    <scope>NUCLEOTIDE SEQUENCE</scope>
    <source>
        <strain evidence="3">KCTC 22169</strain>
    </source>
</reference>
<dbReference type="Proteomes" id="UP000626148">
    <property type="component" value="Unassembled WGS sequence"/>
</dbReference>
<feature type="chain" id="PRO_5037747788" evidence="2">
    <location>
        <begin position="23"/>
        <end position="97"/>
    </location>
</feature>
<proteinExistence type="predicted"/>
<keyword evidence="4" id="KW-1185">Reference proteome</keyword>
<organism evidence="3 4">
    <name type="scientific">Saccharospirillum salsuginis</name>
    <dbReference type="NCBI Taxonomy" id="418750"/>
    <lineage>
        <taxon>Bacteria</taxon>
        <taxon>Pseudomonadati</taxon>
        <taxon>Pseudomonadota</taxon>
        <taxon>Gammaproteobacteria</taxon>
        <taxon>Oceanospirillales</taxon>
        <taxon>Saccharospirillaceae</taxon>
        <taxon>Saccharospirillum</taxon>
    </lineage>
</organism>
<comment type="caution">
    <text evidence="3">The sequence shown here is derived from an EMBL/GenBank/DDBJ whole genome shotgun (WGS) entry which is preliminary data.</text>
</comment>
<keyword evidence="2" id="KW-0732">Signal</keyword>
<protein>
    <submittedName>
        <fullName evidence="3">Uncharacterized protein</fullName>
    </submittedName>
</protein>
<accession>A0A918K8K3</accession>
<gene>
    <name evidence="3" type="ORF">GCM10007392_22630</name>
</gene>
<name>A0A918K8K3_9GAMM</name>
<dbReference type="RefSeq" id="WP_189608653.1">
    <property type="nucleotide sequence ID" value="NZ_BMXR01000005.1"/>
</dbReference>
<reference evidence="3" key="2">
    <citation type="submission" date="2020-09" db="EMBL/GenBank/DDBJ databases">
        <authorList>
            <person name="Sun Q."/>
            <person name="Kim S."/>
        </authorList>
    </citation>
    <scope>NUCLEOTIDE SEQUENCE</scope>
    <source>
        <strain evidence="3">KCTC 22169</strain>
    </source>
</reference>
<dbReference type="AlphaFoldDB" id="A0A918K8K3"/>
<evidence type="ECO:0000256" key="1">
    <source>
        <dbReference type="SAM" id="Phobius"/>
    </source>
</evidence>
<sequence>MKPGFGQALASALITMALSALTASDPELPAAIGYTLFGLASMNLLGALLMLTPMNKAGAILVIVFSIPFVPIGIIGILGGRKWLDELKREAFNAAVG</sequence>
<evidence type="ECO:0000256" key="2">
    <source>
        <dbReference type="SAM" id="SignalP"/>
    </source>
</evidence>
<keyword evidence="1" id="KW-0472">Membrane</keyword>
<feature type="transmembrane region" description="Helical" evidence="1">
    <location>
        <begin position="58"/>
        <end position="79"/>
    </location>
</feature>
<keyword evidence="1" id="KW-1133">Transmembrane helix</keyword>
<dbReference type="EMBL" id="BMXR01000005">
    <property type="protein sequence ID" value="GGX54668.1"/>
    <property type="molecule type" value="Genomic_DNA"/>
</dbReference>